<dbReference type="Proteomes" id="UP001479436">
    <property type="component" value="Unassembled WGS sequence"/>
</dbReference>
<sequence length="228" mass="25945">ELVSPPLNLPLFTYAYGGSRALESTRAYSASEQSTIVIPSITQQIDDFVSMPTDKVMRSLAVLFYTGAEFLENTGSDPTEVIRSIRESVHKLLQHGVQNTVLTTLPPLDQFPGVPLDRVKQRRLQRIVDTYNRGVISLVSYFSRRRNVVLWDVHGTFSEAMKNGTFETVDEPCLLHRPERPIQPCDNVEKYMFWDAVHVTFDMHRLLAKSFVATVTSSWPDLRVWGDV</sequence>
<dbReference type="EMBL" id="JASJQH010009621">
    <property type="protein sequence ID" value="KAK9678962.1"/>
    <property type="molecule type" value="Genomic_DNA"/>
</dbReference>
<dbReference type="Pfam" id="PF00657">
    <property type="entry name" value="Lipase_GDSL"/>
    <property type="match status" value="1"/>
</dbReference>
<evidence type="ECO:0000256" key="1">
    <source>
        <dbReference type="ARBA" id="ARBA00022801"/>
    </source>
</evidence>
<dbReference type="PANTHER" id="PTHR45648:SF22">
    <property type="entry name" value="GDSL LIPASE_ACYLHYDROLASE FAMILY PROTEIN (AFU_ORTHOLOGUE AFUA_4G14700)"/>
    <property type="match status" value="1"/>
</dbReference>
<protein>
    <submittedName>
        <fullName evidence="2">Uncharacterized protein</fullName>
    </submittedName>
</protein>
<gene>
    <name evidence="2" type="ORF">K7432_016483</name>
</gene>
<name>A0ABR2VLN0_9FUNG</name>
<dbReference type="InterPro" id="IPR051058">
    <property type="entry name" value="GDSL_Est/Lipase"/>
</dbReference>
<proteinExistence type="predicted"/>
<dbReference type="SUPFAM" id="SSF52266">
    <property type="entry name" value="SGNH hydrolase"/>
    <property type="match status" value="1"/>
</dbReference>
<dbReference type="InterPro" id="IPR036514">
    <property type="entry name" value="SGNH_hydro_sf"/>
</dbReference>
<comment type="caution">
    <text evidence="2">The sequence shown here is derived from an EMBL/GenBank/DDBJ whole genome shotgun (WGS) entry which is preliminary data.</text>
</comment>
<evidence type="ECO:0000313" key="3">
    <source>
        <dbReference type="Proteomes" id="UP001479436"/>
    </source>
</evidence>
<keyword evidence="3" id="KW-1185">Reference proteome</keyword>
<feature type="non-terminal residue" evidence="2">
    <location>
        <position position="1"/>
    </location>
</feature>
<dbReference type="Gene3D" id="3.40.50.1110">
    <property type="entry name" value="SGNH hydrolase"/>
    <property type="match status" value="1"/>
</dbReference>
<organism evidence="2 3">
    <name type="scientific">Basidiobolus ranarum</name>
    <dbReference type="NCBI Taxonomy" id="34480"/>
    <lineage>
        <taxon>Eukaryota</taxon>
        <taxon>Fungi</taxon>
        <taxon>Fungi incertae sedis</taxon>
        <taxon>Zoopagomycota</taxon>
        <taxon>Entomophthoromycotina</taxon>
        <taxon>Basidiobolomycetes</taxon>
        <taxon>Basidiobolales</taxon>
        <taxon>Basidiobolaceae</taxon>
        <taxon>Basidiobolus</taxon>
    </lineage>
</organism>
<evidence type="ECO:0000313" key="2">
    <source>
        <dbReference type="EMBL" id="KAK9678962.1"/>
    </source>
</evidence>
<dbReference type="InterPro" id="IPR001087">
    <property type="entry name" value="GDSL"/>
</dbReference>
<dbReference type="PANTHER" id="PTHR45648">
    <property type="entry name" value="GDSL LIPASE/ACYLHYDROLASE FAMILY PROTEIN (AFU_ORTHOLOGUE AFUA_4G14700)"/>
    <property type="match status" value="1"/>
</dbReference>
<reference evidence="2 3" key="1">
    <citation type="submission" date="2023-04" db="EMBL/GenBank/DDBJ databases">
        <title>Genome of Basidiobolus ranarum AG-B5.</title>
        <authorList>
            <person name="Stajich J.E."/>
            <person name="Carter-House D."/>
            <person name="Gryganskyi A."/>
        </authorList>
    </citation>
    <scope>NUCLEOTIDE SEQUENCE [LARGE SCALE GENOMIC DNA]</scope>
    <source>
        <strain evidence="2 3">AG-B5</strain>
    </source>
</reference>
<accession>A0ABR2VLN0</accession>
<keyword evidence="1" id="KW-0378">Hydrolase</keyword>